<evidence type="ECO:0000313" key="2">
    <source>
        <dbReference type="EMBL" id="PKI42538.1"/>
    </source>
</evidence>
<feature type="region of interest" description="Disordered" evidence="1">
    <location>
        <begin position="44"/>
        <end position="164"/>
    </location>
</feature>
<evidence type="ECO:0000313" key="3">
    <source>
        <dbReference type="Proteomes" id="UP000233551"/>
    </source>
</evidence>
<comment type="caution">
    <text evidence="2">The sequence shown here is derived from an EMBL/GenBank/DDBJ whole genome shotgun (WGS) entry which is preliminary data.</text>
</comment>
<name>A0A2I0IEY4_PUNGR</name>
<feature type="region of interest" description="Disordered" evidence="1">
    <location>
        <begin position="1"/>
        <end position="28"/>
    </location>
</feature>
<evidence type="ECO:0000256" key="1">
    <source>
        <dbReference type="SAM" id="MobiDB-lite"/>
    </source>
</evidence>
<proteinExistence type="predicted"/>
<organism evidence="2 3">
    <name type="scientific">Punica granatum</name>
    <name type="common">Pomegranate</name>
    <dbReference type="NCBI Taxonomy" id="22663"/>
    <lineage>
        <taxon>Eukaryota</taxon>
        <taxon>Viridiplantae</taxon>
        <taxon>Streptophyta</taxon>
        <taxon>Embryophyta</taxon>
        <taxon>Tracheophyta</taxon>
        <taxon>Spermatophyta</taxon>
        <taxon>Magnoliopsida</taxon>
        <taxon>eudicotyledons</taxon>
        <taxon>Gunneridae</taxon>
        <taxon>Pentapetalae</taxon>
        <taxon>rosids</taxon>
        <taxon>malvids</taxon>
        <taxon>Myrtales</taxon>
        <taxon>Lythraceae</taxon>
        <taxon>Punica</taxon>
    </lineage>
</organism>
<reference evidence="2 3" key="1">
    <citation type="submission" date="2017-11" db="EMBL/GenBank/DDBJ databases">
        <title>De-novo sequencing of pomegranate (Punica granatum L.) genome.</title>
        <authorList>
            <person name="Akparov Z."/>
            <person name="Amiraslanov A."/>
            <person name="Hajiyeva S."/>
            <person name="Abbasov M."/>
            <person name="Kaur K."/>
            <person name="Hamwieh A."/>
            <person name="Solovyev V."/>
            <person name="Salamov A."/>
            <person name="Braich B."/>
            <person name="Kosarev P."/>
            <person name="Mahmoud A."/>
            <person name="Hajiyev E."/>
            <person name="Babayeva S."/>
            <person name="Izzatullayeva V."/>
            <person name="Mammadov A."/>
            <person name="Mammadov A."/>
            <person name="Sharifova S."/>
            <person name="Ojaghi J."/>
            <person name="Eynullazada K."/>
            <person name="Bayramov B."/>
            <person name="Abdulazimova A."/>
            <person name="Shahmuradov I."/>
        </authorList>
    </citation>
    <scope>NUCLEOTIDE SEQUENCE [LARGE SCALE GENOMIC DNA]</scope>
    <source>
        <strain evidence="3">cv. AG2017</strain>
        <tissue evidence="2">Leaf</tissue>
    </source>
</reference>
<sequence>MEWQQKYDWGSYKQDPGRKNEGGLSFGGILGSEISETLAGKRDFSPRFRPCRLSGRPSRARRSPGSACCRLSRPLAPSLRHPEAGTAVRSGRNPPLRPSSSSPFISSLTGSAHFPSADPDARPSPAQPCSFVAQRSLPLPSPREFGPALRRPAQLTGPMPSQSV</sequence>
<feature type="compositionally biased region" description="Low complexity" evidence="1">
    <location>
        <begin position="115"/>
        <end position="128"/>
    </location>
</feature>
<dbReference type="EMBL" id="PGOL01003149">
    <property type="protein sequence ID" value="PKI42538.1"/>
    <property type="molecule type" value="Genomic_DNA"/>
</dbReference>
<dbReference type="AlphaFoldDB" id="A0A2I0IEY4"/>
<accession>A0A2I0IEY4</accession>
<gene>
    <name evidence="2" type="ORF">CRG98_037056</name>
</gene>
<feature type="compositionally biased region" description="Low complexity" evidence="1">
    <location>
        <begin position="89"/>
        <end position="107"/>
    </location>
</feature>
<keyword evidence="3" id="KW-1185">Reference proteome</keyword>
<dbReference type="Proteomes" id="UP000233551">
    <property type="component" value="Unassembled WGS sequence"/>
</dbReference>
<protein>
    <submittedName>
        <fullName evidence="2">Uncharacterized protein</fullName>
    </submittedName>
</protein>